<dbReference type="GO" id="GO:0016787">
    <property type="term" value="F:hydrolase activity"/>
    <property type="evidence" value="ECO:0007669"/>
    <property type="project" value="UniProtKB-KW"/>
</dbReference>
<dbReference type="AlphaFoldDB" id="A0A511R5D0"/>
<dbReference type="GO" id="GO:0005829">
    <property type="term" value="C:cytosol"/>
    <property type="evidence" value="ECO:0007669"/>
    <property type="project" value="TreeGrafter"/>
</dbReference>
<proteinExistence type="inferred from homology"/>
<comment type="similarity">
    <text evidence="1">Belongs to the LOG family.</text>
</comment>
<comment type="caution">
    <text evidence="2">The sequence shown here is derived from an EMBL/GenBank/DDBJ whole genome shotgun (WGS) entry which is preliminary data.</text>
</comment>
<dbReference type="InterPro" id="IPR031100">
    <property type="entry name" value="LOG_fam"/>
</dbReference>
<dbReference type="Proteomes" id="UP000321197">
    <property type="component" value="Unassembled WGS sequence"/>
</dbReference>
<protein>
    <recommendedName>
        <fullName evidence="1">Cytokinin riboside 5'-monophosphate phosphoribohydrolase</fullName>
        <ecNumber evidence="1">3.2.2.n1</ecNumber>
    </recommendedName>
</protein>
<organism evidence="2 3">
    <name type="scientific">Meiothermus hypogaeus NBRC 106114</name>
    <dbReference type="NCBI Taxonomy" id="1227553"/>
    <lineage>
        <taxon>Bacteria</taxon>
        <taxon>Thermotogati</taxon>
        <taxon>Deinococcota</taxon>
        <taxon>Deinococci</taxon>
        <taxon>Thermales</taxon>
        <taxon>Thermaceae</taxon>
        <taxon>Meiothermus</taxon>
    </lineage>
</organism>
<keyword evidence="1 2" id="KW-0378">Hydrolase</keyword>
<evidence type="ECO:0000256" key="1">
    <source>
        <dbReference type="RuleBase" id="RU363015"/>
    </source>
</evidence>
<dbReference type="OrthoDB" id="9801098at2"/>
<sequence>MTQPEIDLLQHQDSWRLWRIMAEIVEGFEVLGELGVPLVTVFGSARLDSESPYYPQAQLLGQRLAEAGFGVVTGGGPGLMEAVNRGAYNAGGISVGLNIQLPHEQRANPFQTHSLSFRYFFARKLMLVRYAQAFVVMPGGFGSLDELAEVLVLVQTGKVHPFPIFALDKTYWRGLLDWMKGTMIPAGVVDAKDLDLISLVDTPEEVLKALTGASGNNP</sequence>
<dbReference type="Pfam" id="PF03641">
    <property type="entry name" value="Lysine_decarbox"/>
    <property type="match status" value="1"/>
</dbReference>
<reference evidence="2 3" key="1">
    <citation type="submission" date="2019-07" db="EMBL/GenBank/DDBJ databases">
        <title>Whole genome shotgun sequence of Meiothermus hypogaeus NBRC 106114.</title>
        <authorList>
            <person name="Hosoyama A."/>
            <person name="Uohara A."/>
            <person name="Ohji S."/>
            <person name="Ichikawa N."/>
        </authorList>
    </citation>
    <scope>NUCLEOTIDE SEQUENCE [LARGE SCALE GENOMIC DNA]</scope>
    <source>
        <strain evidence="2 3">NBRC 106114</strain>
    </source>
</reference>
<dbReference type="EC" id="3.2.2.n1" evidence="1"/>
<evidence type="ECO:0000313" key="3">
    <source>
        <dbReference type="Proteomes" id="UP000321197"/>
    </source>
</evidence>
<dbReference type="InterPro" id="IPR005269">
    <property type="entry name" value="LOG"/>
</dbReference>
<dbReference type="PANTHER" id="PTHR43393:SF2">
    <property type="entry name" value="CYTOKININ RIBOSIDE 5'-MONOPHOSPHATE PHOSPHORIBOHYDROLASE"/>
    <property type="match status" value="1"/>
</dbReference>
<dbReference type="Gene3D" id="3.40.50.450">
    <property type="match status" value="1"/>
</dbReference>
<dbReference type="PANTHER" id="PTHR43393">
    <property type="entry name" value="CYTOKININ RIBOSIDE 5'-MONOPHOSPHATE PHOSPHORIBOHYDROLASE"/>
    <property type="match status" value="1"/>
</dbReference>
<keyword evidence="1" id="KW-0203">Cytokinin biosynthesis</keyword>
<dbReference type="SUPFAM" id="SSF102405">
    <property type="entry name" value="MCP/YpsA-like"/>
    <property type="match status" value="1"/>
</dbReference>
<dbReference type="GO" id="GO:0009691">
    <property type="term" value="P:cytokinin biosynthetic process"/>
    <property type="evidence" value="ECO:0007669"/>
    <property type="project" value="UniProtKB-UniRule"/>
</dbReference>
<dbReference type="NCBIfam" id="TIGR00730">
    <property type="entry name" value="Rossman fold protein, TIGR00730 family"/>
    <property type="match status" value="1"/>
</dbReference>
<dbReference type="RefSeq" id="WP_119340262.1">
    <property type="nucleotide sequence ID" value="NZ_BJXL01000134.1"/>
</dbReference>
<accession>A0A511R5D0</accession>
<dbReference type="EMBL" id="BJXL01000134">
    <property type="protein sequence ID" value="GEM84824.1"/>
    <property type="molecule type" value="Genomic_DNA"/>
</dbReference>
<name>A0A511R5D0_9DEIN</name>
<dbReference type="InterPro" id="IPR052341">
    <property type="entry name" value="LOG_family_nucleotidases"/>
</dbReference>
<gene>
    <name evidence="2" type="ORF">MHY01S_29900</name>
</gene>
<evidence type="ECO:0000313" key="2">
    <source>
        <dbReference type="EMBL" id="GEM84824.1"/>
    </source>
</evidence>